<evidence type="ECO:0000313" key="8">
    <source>
        <dbReference type="Proteomes" id="UP000267268"/>
    </source>
</evidence>
<reference evidence="7 8" key="1">
    <citation type="submission" date="2018-12" db="EMBL/GenBank/DDBJ databases">
        <title>Flammeovirga pectinis sp. nov., isolated from the gut of the Korean scallop, Patinopecten yessoensis.</title>
        <authorList>
            <person name="Bae J.-W."/>
            <person name="Jeong Y.-S."/>
            <person name="Kang W."/>
        </authorList>
    </citation>
    <scope>NUCLEOTIDE SEQUENCE [LARGE SCALE GENOMIC DNA]</scope>
    <source>
        <strain evidence="7 8">L12M1</strain>
    </source>
</reference>
<protein>
    <submittedName>
        <fullName evidence="7">Sulfatase</fullName>
    </submittedName>
</protein>
<name>A0A3S9P6E2_9BACT</name>
<keyword evidence="3" id="KW-0378">Hydrolase</keyword>
<gene>
    <name evidence="7" type="ORF">EI427_16570</name>
</gene>
<dbReference type="AlphaFoldDB" id="A0A3S9P6E2"/>
<dbReference type="InterPro" id="IPR017850">
    <property type="entry name" value="Alkaline_phosphatase_core_sf"/>
</dbReference>
<dbReference type="GO" id="GO:0046872">
    <property type="term" value="F:metal ion binding"/>
    <property type="evidence" value="ECO:0007669"/>
    <property type="project" value="UniProtKB-KW"/>
</dbReference>
<dbReference type="KEGG" id="fll:EI427_16570"/>
<keyword evidence="5" id="KW-0732">Signal</keyword>
<dbReference type="SUPFAM" id="SSF53649">
    <property type="entry name" value="Alkaline phosphatase-like"/>
    <property type="match status" value="1"/>
</dbReference>
<dbReference type="InterPro" id="IPR050738">
    <property type="entry name" value="Sulfatase"/>
</dbReference>
<dbReference type="PANTHER" id="PTHR42693:SF53">
    <property type="entry name" value="ENDO-4-O-SULFATASE"/>
    <property type="match status" value="1"/>
</dbReference>
<feature type="domain" description="Sulfatase N-terminal" evidence="6">
    <location>
        <begin position="30"/>
        <end position="304"/>
    </location>
</feature>
<dbReference type="CDD" id="cd16027">
    <property type="entry name" value="SGSH"/>
    <property type="match status" value="1"/>
</dbReference>
<dbReference type="InterPro" id="IPR000917">
    <property type="entry name" value="Sulfatase_N"/>
</dbReference>
<dbReference type="Pfam" id="PF00884">
    <property type="entry name" value="Sulfatase"/>
    <property type="match status" value="1"/>
</dbReference>
<proteinExistence type="inferred from homology"/>
<keyword evidence="2" id="KW-0479">Metal-binding</keyword>
<evidence type="ECO:0000256" key="5">
    <source>
        <dbReference type="SAM" id="SignalP"/>
    </source>
</evidence>
<dbReference type="Gene3D" id="3.40.720.10">
    <property type="entry name" value="Alkaline Phosphatase, subunit A"/>
    <property type="match status" value="1"/>
</dbReference>
<keyword evidence="8" id="KW-1185">Reference proteome</keyword>
<dbReference type="GO" id="GO:0004065">
    <property type="term" value="F:arylsulfatase activity"/>
    <property type="evidence" value="ECO:0007669"/>
    <property type="project" value="TreeGrafter"/>
</dbReference>
<dbReference type="Proteomes" id="UP000267268">
    <property type="component" value="Chromosome 1"/>
</dbReference>
<dbReference type="OrthoDB" id="9789742at2"/>
<accession>A0A3S9P6E2</accession>
<evidence type="ECO:0000256" key="1">
    <source>
        <dbReference type="ARBA" id="ARBA00008779"/>
    </source>
</evidence>
<evidence type="ECO:0000256" key="4">
    <source>
        <dbReference type="ARBA" id="ARBA00022837"/>
    </source>
</evidence>
<evidence type="ECO:0000256" key="2">
    <source>
        <dbReference type="ARBA" id="ARBA00022723"/>
    </source>
</evidence>
<dbReference type="PROSITE" id="PS51257">
    <property type="entry name" value="PROKAR_LIPOPROTEIN"/>
    <property type="match status" value="1"/>
</dbReference>
<dbReference type="EMBL" id="CP034562">
    <property type="protein sequence ID" value="AZQ63780.1"/>
    <property type="molecule type" value="Genomic_DNA"/>
</dbReference>
<dbReference type="InterPro" id="IPR024607">
    <property type="entry name" value="Sulfatase_CS"/>
</dbReference>
<evidence type="ECO:0000256" key="3">
    <source>
        <dbReference type="ARBA" id="ARBA00022801"/>
    </source>
</evidence>
<dbReference type="PANTHER" id="PTHR42693">
    <property type="entry name" value="ARYLSULFATASE FAMILY MEMBER"/>
    <property type="match status" value="1"/>
</dbReference>
<evidence type="ECO:0000259" key="6">
    <source>
        <dbReference type="Pfam" id="PF00884"/>
    </source>
</evidence>
<sequence length="472" mass="54639">MKQLSTIVVLLIISLSCSSIQQQKEQKQVNILWLFGEDIDPWMPIYGDSTITTPNIDLLAENGVTFTNCYSMSPVCSPARSGIFTGAMPTTIGMHNHRTGRTVNTPLPDYVKVVPQLFKEHGYHTFSTGKDDFNWSYNWDNYWTGTYTEKKHFGKTGTGNWNDRKEGQAFFGVIELYGGKNKKKPSILVNPEDVKVQPYYPDIPSVRKEIADHYNQIKVTDNEIGEIIEQLKKDGLYDNTIIVFFSDNGYKLLRDKQFLYDGGLHMPMLFSAPGNPLLLQQKGIREDLISLLDLTATTLNLANIKVPDYMESKDLFENGYHRDYIIAARDRCDFTIDRIRAVRTNQFKYIKNFMTDRPLMQLQYRSHKPTFKAFMKAYKDGVPFANEWLSDVRPPEELYDLKKDPNELHNLAENPSYKKELDALRLTLNNWIKETDDKGQYPESKEQLQAIYERYGDRCINPEYDKIKSDNL</sequence>
<dbReference type="RefSeq" id="WP_126616820.1">
    <property type="nucleotide sequence ID" value="NZ_CP034562.1"/>
</dbReference>
<keyword evidence="4" id="KW-0106">Calcium</keyword>
<dbReference type="PROSITE" id="PS00523">
    <property type="entry name" value="SULFATASE_1"/>
    <property type="match status" value="1"/>
</dbReference>
<feature type="chain" id="PRO_5019132064" evidence="5">
    <location>
        <begin position="22"/>
        <end position="472"/>
    </location>
</feature>
<evidence type="ECO:0000313" key="7">
    <source>
        <dbReference type="EMBL" id="AZQ63780.1"/>
    </source>
</evidence>
<comment type="similarity">
    <text evidence="1">Belongs to the sulfatase family.</text>
</comment>
<organism evidence="7 8">
    <name type="scientific">Flammeovirga pectinis</name>
    <dbReference type="NCBI Taxonomy" id="2494373"/>
    <lineage>
        <taxon>Bacteria</taxon>
        <taxon>Pseudomonadati</taxon>
        <taxon>Bacteroidota</taxon>
        <taxon>Cytophagia</taxon>
        <taxon>Cytophagales</taxon>
        <taxon>Flammeovirgaceae</taxon>
        <taxon>Flammeovirga</taxon>
    </lineage>
</organism>
<feature type="signal peptide" evidence="5">
    <location>
        <begin position="1"/>
        <end position="21"/>
    </location>
</feature>